<feature type="compositionally biased region" description="Acidic residues" evidence="1">
    <location>
        <begin position="140"/>
        <end position="150"/>
    </location>
</feature>
<evidence type="ECO:0000313" key="3">
    <source>
        <dbReference type="Proteomes" id="UP000789405"/>
    </source>
</evidence>
<evidence type="ECO:0000256" key="1">
    <source>
        <dbReference type="SAM" id="MobiDB-lite"/>
    </source>
</evidence>
<reference evidence="2" key="1">
    <citation type="submission" date="2021-06" db="EMBL/GenBank/DDBJ databases">
        <authorList>
            <person name="Kallberg Y."/>
            <person name="Tangrot J."/>
            <person name="Rosling A."/>
        </authorList>
    </citation>
    <scope>NUCLEOTIDE SEQUENCE</scope>
    <source>
        <strain evidence="2">MA453B</strain>
    </source>
</reference>
<dbReference type="AlphaFoldDB" id="A0A9N9K2X7"/>
<comment type="caution">
    <text evidence="2">The sequence shown here is derived from an EMBL/GenBank/DDBJ whole genome shotgun (WGS) entry which is preliminary data.</text>
</comment>
<accession>A0A9N9K2X7</accession>
<name>A0A9N9K2X7_9GLOM</name>
<feature type="non-terminal residue" evidence="2">
    <location>
        <position position="1"/>
    </location>
</feature>
<sequence>SQVYAMIKASLPNVSESNLYKKTERAGSVYKLFGKIIDPATKKEVIGIGIDKVYGISYGVRGISELSNAQILNIINRVAEKTRVILTNGQEQNHVTENSKTSEKSLPILEENSSLSADLAKEVRSDDEAPEGPENVPSGSEEEDSDDEYDHELHERLTREEMTRLAKLEGKAQIKPANDVYFDEEVDHDSALHRVEETKDDNECSHNNDSEEEMPDESDRGYYYDLSSRKKTYKNSDYIISAY</sequence>
<protein>
    <submittedName>
        <fullName evidence="2">997_t:CDS:1</fullName>
    </submittedName>
</protein>
<dbReference type="OrthoDB" id="2430975at2759"/>
<organism evidence="2 3">
    <name type="scientific">Dentiscutata erythropus</name>
    <dbReference type="NCBI Taxonomy" id="1348616"/>
    <lineage>
        <taxon>Eukaryota</taxon>
        <taxon>Fungi</taxon>
        <taxon>Fungi incertae sedis</taxon>
        <taxon>Mucoromycota</taxon>
        <taxon>Glomeromycotina</taxon>
        <taxon>Glomeromycetes</taxon>
        <taxon>Diversisporales</taxon>
        <taxon>Gigasporaceae</taxon>
        <taxon>Dentiscutata</taxon>
    </lineage>
</organism>
<gene>
    <name evidence="2" type="ORF">DERYTH_LOCUS24451</name>
</gene>
<feature type="region of interest" description="Disordered" evidence="1">
    <location>
        <begin position="170"/>
        <end position="226"/>
    </location>
</feature>
<feature type="compositionally biased region" description="Basic and acidic residues" evidence="1">
    <location>
        <begin position="188"/>
        <end position="209"/>
    </location>
</feature>
<dbReference type="Proteomes" id="UP000789405">
    <property type="component" value="Unassembled WGS sequence"/>
</dbReference>
<feature type="region of interest" description="Disordered" evidence="1">
    <location>
        <begin position="121"/>
        <end position="152"/>
    </location>
</feature>
<proteinExistence type="predicted"/>
<dbReference type="EMBL" id="CAJVPY010041102">
    <property type="protein sequence ID" value="CAG8806336.1"/>
    <property type="molecule type" value="Genomic_DNA"/>
</dbReference>
<evidence type="ECO:0000313" key="2">
    <source>
        <dbReference type="EMBL" id="CAG8806336.1"/>
    </source>
</evidence>
<keyword evidence="3" id="KW-1185">Reference proteome</keyword>